<dbReference type="Gene3D" id="3.40.50.150">
    <property type="entry name" value="Vaccinia Virus protein VP39"/>
    <property type="match status" value="1"/>
</dbReference>
<feature type="domain" description="Methyltransferase" evidence="9">
    <location>
        <begin position="77"/>
        <end position="226"/>
    </location>
</feature>
<evidence type="ECO:0000256" key="3">
    <source>
        <dbReference type="ARBA" id="ARBA00034487"/>
    </source>
</evidence>
<keyword evidence="1" id="KW-0808">Transferase</keyword>
<organism evidence="10 11">
    <name type="scientific">Mesoterricola sediminis</name>
    <dbReference type="NCBI Taxonomy" id="2927980"/>
    <lineage>
        <taxon>Bacteria</taxon>
        <taxon>Pseudomonadati</taxon>
        <taxon>Acidobacteriota</taxon>
        <taxon>Holophagae</taxon>
        <taxon>Holophagales</taxon>
        <taxon>Holophagaceae</taxon>
        <taxon>Mesoterricola</taxon>
    </lineage>
</organism>
<keyword evidence="11" id="KW-1185">Reference proteome</keyword>
<comment type="catalytic activity">
    <reaction evidence="6">
        <text>arsenic triglutathione + [thioredoxin]-dithiol + S-adenosyl-L-methionine + 2 H2O = methylarsonous acid + [thioredoxin]-disulfide + 3 glutathione + S-adenosyl-L-homocysteine + H(+)</text>
        <dbReference type="Rhea" id="RHEA:69460"/>
        <dbReference type="Rhea" id="RHEA-COMP:10698"/>
        <dbReference type="Rhea" id="RHEA-COMP:10700"/>
        <dbReference type="ChEBI" id="CHEBI:15377"/>
        <dbReference type="ChEBI" id="CHEBI:15378"/>
        <dbReference type="ChEBI" id="CHEBI:17826"/>
        <dbReference type="ChEBI" id="CHEBI:29950"/>
        <dbReference type="ChEBI" id="CHEBI:50058"/>
        <dbReference type="ChEBI" id="CHEBI:57856"/>
        <dbReference type="ChEBI" id="CHEBI:57925"/>
        <dbReference type="ChEBI" id="CHEBI:59789"/>
        <dbReference type="ChEBI" id="CHEBI:183640"/>
        <dbReference type="EC" id="2.1.1.137"/>
    </reaction>
</comment>
<evidence type="ECO:0000256" key="8">
    <source>
        <dbReference type="ARBA" id="ARBA00048428"/>
    </source>
</evidence>
<dbReference type="PANTHER" id="PTHR43675">
    <property type="entry name" value="ARSENITE METHYLTRANSFERASE"/>
    <property type="match status" value="1"/>
</dbReference>
<dbReference type="AlphaFoldDB" id="A0AA48H5P4"/>
<comment type="catalytic activity">
    <reaction evidence="7">
        <text>arsenic triglutathione + 2 [thioredoxin]-dithiol + 2 S-adenosyl-L-methionine + H2O = dimethylarsinous acid + 2 [thioredoxin]-disulfide + 3 glutathione + 2 S-adenosyl-L-homocysteine + 2 H(+)</text>
        <dbReference type="Rhea" id="RHEA:69464"/>
        <dbReference type="Rhea" id="RHEA-COMP:10698"/>
        <dbReference type="Rhea" id="RHEA-COMP:10700"/>
        <dbReference type="ChEBI" id="CHEBI:15377"/>
        <dbReference type="ChEBI" id="CHEBI:15378"/>
        <dbReference type="ChEBI" id="CHEBI:23808"/>
        <dbReference type="ChEBI" id="CHEBI:29950"/>
        <dbReference type="ChEBI" id="CHEBI:50058"/>
        <dbReference type="ChEBI" id="CHEBI:57856"/>
        <dbReference type="ChEBI" id="CHEBI:57925"/>
        <dbReference type="ChEBI" id="CHEBI:59789"/>
        <dbReference type="ChEBI" id="CHEBI:183640"/>
        <dbReference type="EC" id="2.1.1.137"/>
    </reaction>
</comment>
<dbReference type="GO" id="GO:0030791">
    <property type="term" value="F:arsenite methyltransferase activity"/>
    <property type="evidence" value="ECO:0007669"/>
    <property type="project" value="UniProtKB-EC"/>
</dbReference>
<sequence>MPLSDHPTHTTVRKAYGKIASAGAGCCGPGSSCCGGARPSEVALGLGYAGDDLARLPEGANLGLSCGNPTAMAELRPGETVLDLGSGAGMDAFLAAQRVGASGHVHGVDMTRQMVARARANAAEFKRRTGLANLTFHLGQIEAIPLPDASVDVVLSNCVLNLSPDQPRVWREIARVLRPGGRVSISDMVLLRPLPDEVRGDVEALVGCIAGASLADDVARMMREAGLEEVRLLPKEGALEAMLPEDDPMAARLRALLPEGTRPADFVASLILSARRPA</sequence>
<proteinExistence type="inferred from homology"/>
<keyword evidence="2" id="KW-0949">S-adenosyl-L-methionine</keyword>
<dbReference type="SUPFAM" id="SSF53335">
    <property type="entry name" value="S-adenosyl-L-methionine-dependent methyltransferases"/>
    <property type="match status" value="1"/>
</dbReference>
<dbReference type="RefSeq" id="WP_243333653.1">
    <property type="nucleotide sequence ID" value="NZ_AP027081.1"/>
</dbReference>
<dbReference type="NCBIfam" id="NF008823">
    <property type="entry name" value="PRK11873.1"/>
    <property type="match status" value="1"/>
</dbReference>
<evidence type="ECO:0000256" key="2">
    <source>
        <dbReference type="ARBA" id="ARBA00022691"/>
    </source>
</evidence>
<evidence type="ECO:0000256" key="5">
    <source>
        <dbReference type="ARBA" id="ARBA00034545"/>
    </source>
</evidence>
<comment type="similarity">
    <text evidence="3">Belongs to the methyltransferase superfamily. Arsenite methyltransferase family.</text>
</comment>
<evidence type="ECO:0000256" key="4">
    <source>
        <dbReference type="ARBA" id="ARBA00034521"/>
    </source>
</evidence>
<gene>
    <name evidence="10" type="ORF">METESE_13960</name>
</gene>
<dbReference type="Pfam" id="PF13847">
    <property type="entry name" value="Methyltransf_31"/>
    <property type="match status" value="1"/>
</dbReference>
<dbReference type="Proteomes" id="UP001228113">
    <property type="component" value="Chromosome"/>
</dbReference>
<evidence type="ECO:0000259" key="9">
    <source>
        <dbReference type="Pfam" id="PF13847"/>
    </source>
</evidence>
<comment type="catalytic activity">
    <reaction evidence="8">
        <text>arsenic triglutathione + 3 [thioredoxin]-dithiol + 3 S-adenosyl-L-methionine = trimethylarsine + 3 [thioredoxin]-disulfide + 3 glutathione + 3 S-adenosyl-L-homocysteine + 3 H(+)</text>
        <dbReference type="Rhea" id="RHEA:69432"/>
        <dbReference type="Rhea" id="RHEA-COMP:10698"/>
        <dbReference type="Rhea" id="RHEA-COMP:10700"/>
        <dbReference type="ChEBI" id="CHEBI:15378"/>
        <dbReference type="ChEBI" id="CHEBI:27130"/>
        <dbReference type="ChEBI" id="CHEBI:29950"/>
        <dbReference type="ChEBI" id="CHEBI:50058"/>
        <dbReference type="ChEBI" id="CHEBI:57856"/>
        <dbReference type="ChEBI" id="CHEBI:57925"/>
        <dbReference type="ChEBI" id="CHEBI:59789"/>
        <dbReference type="ChEBI" id="CHEBI:183640"/>
        <dbReference type="EC" id="2.1.1.137"/>
    </reaction>
</comment>
<dbReference type="KEGG" id="msea:METESE_13960"/>
<dbReference type="PANTHER" id="PTHR43675:SF8">
    <property type="entry name" value="ARSENITE METHYLTRANSFERASE"/>
    <property type="match status" value="1"/>
</dbReference>
<dbReference type="CDD" id="cd02440">
    <property type="entry name" value="AdoMet_MTases"/>
    <property type="match status" value="1"/>
</dbReference>
<dbReference type="InterPro" id="IPR029063">
    <property type="entry name" value="SAM-dependent_MTases_sf"/>
</dbReference>
<evidence type="ECO:0000256" key="1">
    <source>
        <dbReference type="ARBA" id="ARBA00022679"/>
    </source>
</evidence>
<evidence type="ECO:0000256" key="7">
    <source>
        <dbReference type="ARBA" id="ARBA00047943"/>
    </source>
</evidence>
<evidence type="ECO:0000313" key="10">
    <source>
        <dbReference type="EMBL" id="BDU76438.1"/>
    </source>
</evidence>
<evidence type="ECO:0000256" key="6">
    <source>
        <dbReference type="ARBA" id="ARBA00047941"/>
    </source>
</evidence>
<accession>A0AA48H5P4</accession>
<name>A0AA48H5P4_9BACT</name>
<reference evidence="10" key="1">
    <citation type="journal article" date="2023" name="Int. J. Syst. Evol. Microbiol.">
        <title>Mesoterricola silvestris gen. nov., sp. nov., Mesoterricola sediminis sp. nov., Geothrix oryzae sp. nov., Geothrix edaphica sp. nov., Geothrix rubra sp. nov., and Geothrix limicola sp. nov., six novel members of Acidobacteriota isolated from soils.</title>
        <authorList>
            <person name="Itoh H."/>
            <person name="Sugisawa Y."/>
            <person name="Mise K."/>
            <person name="Xu Z."/>
            <person name="Kuniyasu M."/>
            <person name="Ushijima N."/>
            <person name="Kawano K."/>
            <person name="Kobayashi E."/>
            <person name="Shiratori Y."/>
            <person name="Masuda Y."/>
            <person name="Senoo K."/>
        </authorList>
    </citation>
    <scope>NUCLEOTIDE SEQUENCE</scope>
    <source>
        <strain evidence="10">W786</strain>
    </source>
</reference>
<dbReference type="EMBL" id="AP027081">
    <property type="protein sequence ID" value="BDU76438.1"/>
    <property type="molecule type" value="Genomic_DNA"/>
</dbReference>
<dbReference type="EC" id="2.1.1.137" evidence="4"/>
<dbReference type="InterPro" id="IPR025714">
    <property type="entry name" value="Methyltranfer_dom"/>
</dbReference>
<evidence type="ECO:0000313" key="11">
    <source>
        <dbReference type="Proteomes" id="UP001228113"/>
    </source>
</evidence>
<protein>
    <recommendedName>
        <fullName evidence="5">Arsenite methyltransferase</fullName>
        <ecNumber evidence="4">2.1.1.137</ecNumber>
    </recommendedName>
</protein>
<dbReference type="InterPro" id="IPR026669">
    <property type="entry name" value="Arsenite_MeTrfase-like"/>
</dbReference>